<evidence type="ECO:0000256" key="6">
    <source>
        <dbReference type="ARBA" id="ARBA00023136"/>
    </source>
</evidence>
<dbReference type="InterPro" id="IPR050187">
    <property type="entry name" value="Lipid_Phosphate_FormReg"/>
</dbReference>
<evidence type="ECO:0000256" key="3">
    <source>
        <dbReference type="ARBA" id="ARBA00022741"/>
    </source>
</evidence>
<keyword evidence="6" id="KW-0472">Membrane</keyword>
<keyword evidence="5" id="KW-0067">ATP-binding</keyword>
<comment type="subcellular location">
    <subcellularLocation>
        <location evidence="1">Endomembrane system</location>
    </subcellularLocation>
</comment>
<dbReference type="Pfam" id="PF19279">
    <property type="entry name" value="YegS_C"/>
    <property type="match status" value="1"/>
</dbReference>
<gene>
    <name evidence="10" type="primary">SPHK1-L</name>
    <name evidence="10" type="ORF">Hamer_G020492</name>
</gene>
<organism evidence="10 11">
    <name type="scientific">Homarus americanus</name>
    <name type="common">American lobster</name>
    <dbReference type="NCBI Taxonomy" id="6706"/>
    <lineage>
        <taxon>Eukaryota</taxon>
        <taxon>Metazoa</taxon>
        <taxon>Ecdysozoa</taxon>
        <taxon>Arthropoda</taxon>
        <taxon>Crustacea</taxon>
        <taxon>Multicrustacea</taxon>
        <taxon>Malacostraca</taxon>
        <taxon>Eumalacostraca</taxon>
        <taxon>Eucarida</taxon>
        <taxon>Decapoda</taxon>
        <taxon>Pleocyemata</taxon>
        <taxon>Astacidea</taxon>
        <taxon>Nephropoidea</taxon>
        <taxon>Nephropidae</taxon>
        <taxon>Homarus</taxon>
    </lineage>
</organism>
<dbReference type="GO" id="GO:0005524">
    <property type="term" value="F:ATP binding"/>
    <property type="evidence" value="ECO:0007669"/>
    <property type="project" value="UniProtKB-KW"/>
</dbReference>
<evidence type="ECO:0000256" key="8">
    <source>
        <dbReference type="SAM" id="MobiDB-lite"/>
    </source>
</evidence>
<evidence type="ECO:0000256" key="2">
    <source>
        <dbReference type="ARBA" id="ARBA00022679"/>
    </source>
</evidence>
<dbReference type="GO" id="GO:0008481">
    <property type="term" value="F:sphingosine kinase activity"/>
    <property type="evidence" value="ECO:0007669"/>
    <property type="project" value="UniProtKB-EC"/>
</dbReference>
<accession>A0A8J5JGY3</accession>
<dbReference type="Proteomes" id="UP000747542">
    <property type="component" value="Unassembled WGS sequence"/>
</dbReference>
<evidence type="ECO:0000256" key="4">
    <source>
        <dbReference type="ARBA" id="ARBA00022777"/>
    </source>
</evidence>
<dbReference type="GO" id="GO:0042981">
    <property type="term" value="P:regulation of apoptotic process"/>
    <property type="evidence" value="ECO:0007669"/>
    <property type="project" value="UniProtKB-ARBA"/>
</dbReference>
<dbReference type="Pfam" id="PF00781">
    <property type="entry name" value="DAGK_cat"/>
    <property type="match status" value="1"/>
</dbReference>
<dbReference type="GO" id="GO:0046512">
    <property type="term" value="P:sphingosine biosynthetic process"/>
    <property type="evidence" value="ECO:0007669"/>
    <property type="project" value="TreeGrafter"/>
</dbReference>
<dbReference type="SMART" id="SM00046">
    <property type="entry name" value="DAGKc"/>
    <property type="match status" value="1"/>
</dbReference>
<keyword evidence="4 10" id="KW-0418">Kinase</keyword>
<dbReference type="GO" id="GO:0005737">
    <property type="term" value="C:cytoplasm"/>
    <property type="evidence" value="ECO:0007669"/>
    <property type="project" value="TreeGrafter"/>
</dbReference>
<dbReference type="OrthoDB" id="3853857at2759"/>
<dbReference type="InterPro" id="IPR045540">
    <property type="entry name" value="YegS/DAGK_C"/>
</dbReference>
<evidence type="ECO:0000256" key="1">
    <source>
        <dbReference type="ARBA" id="ARBA00004308"/>
    </source>
</evidence>
<dbReference type="FunFam" id="3.40.50.10330:FF:000005">
    <property type="entry name" value="Sphingosine kinase 2"/>
    <property type="match status" value="1"/>
</dbReference>
<feature type="domain" description="DAGKc" evidence="9">
    <location>
        <begin position="136"/>
        <end position="281"/>
    </location>
</feature>
<keyword evidence="3" id="KW-0547">Nucleotide-binding</keyword>
<comment type="caution">
    <text evidence="10">The sequence shown here is derived from an EMBL/GenBank/DDBJ whole genome shotgun (WGS) entry which is preliminary data.</text>
</comment>
<feature type="region of interest" description="Disordered" evidence="8">
    <location>
        <begin position="390"/>
        <end position="423"/>
    </location>
</feature>
<dbReference type="InterPro" id="IPR001206">
    <property type="entry name" value="Diacylglycerol_kinase_cat_dom"/>
</dbReference>
<dbReference type="PANTHER" id="PTHR12358:SF112">
    <property type="entry name" value="LD11247P-RELATED"/>
    <property type="match status" value="1"/>
</dbReference>
<evidence type="ECO:0000259" key="9">
    <source>
        <dbReference type="PROSITE" id="PS50146"/>
    </source>
</evidence>
<name>A0A8J5JGY3_HOMAM</name>
<dbReference type="PANTHER" id="PTHR12358">
    <property type="entry name" value="SPHINGOSINE KINASE"/>
    <property type="match status" value="1"/>
</dbReference>
<evidence type="ECO:0000313" key="11">
    <source>
        <dbReference type="Proteomes" id="UP000747542"/>
    </source>
</evidence>
<dbReference type="AlphaFoldDB" id="A0A8J5JGY3"/>
<dbReference type="GO" id="GO:0012505">
    <property type="term" value="C:endomembrane system"/>
    <property type="evidence" value="ECO:0007669"/>
    <property type="project" value="UniProtKB-SubCell"/>
</dbReference>
<evidence type="ECO:0000256" key="5">
    <source>
        <dbReference type="ARBA" id="ARBA00022840"/>
    </source>
</evidence>
<protein>
    <recommendedName>
        <fullName evidence="7">sphingosine kinase</fullName>
        <ecNumber evidence="7">2.7.1.91</ecNumber>
    </recommendedName>
</protein>
<keyword evidence="2" id="KW-0808">Transferase</keyword>
<dbReference type="EC" id="2.7.1.91" evidence="7"/>
<dbReference type="EMBL" id="JAHLQT010045000">
    <property type="protein sequence ID" value="KAG7154183.1"/>
    <property type="molecule type" value="Genomic_DNA"/>
</dbReference>
<evidence type="ECO:0000313" key="10">
    <source>
        <dbReference type="EMBL" id="KAG7154183.1"/>
    </source>
</evidence>
<feature type="compositionally biased region" description="Basic and acidic residues" evidence="8">
    <location>
        <begin position="406"/>
        <end position="422"/>
    </location>
</feature>
<proteinExistence type="predicted"/>
<sequence length="549" mass="60779">MAGGTEKPEWPLQGQFRRYKVKGNPCDIRIDETGFTVSSKGDGASGVVKQEVLKASDLVGCMCMKAGPAEARTHLAFFTIFAYPLNDKGKKRRRVTFSFEVDKEDTFEKNLEIAETWRSGVYRAIRIFGTANPQTDKSKKLLMLINPNSGPGKAQQIYKKQVASVFGEAETDHEVIITERANHAREIVQSLNLAKYSGIVILSGDGLLFEVYNGLFERPDWEQAIQYPIGMIPGGSGNGLARSLGQWLNEPYLANPVLVSTLNVVYGHLSPLDLAIVQTAEGKRLLSFLSIGFGLISDIDIESERLRSIGEARFVAWSFIRVANLRKYPAKISFKRAQRKTSNQIPKVRPPLMHSQTFEEEPEVASEALPDHLPRSQSVVQEVETLYTEDGSGQECGDGGQQNHKRGVESENESNRDNHALTDDCLIPDLNEPVPEDWETIEDNFIMVHATYQSHIATDAFIAPEATPNDGIMWIMMIRGSTPKSSIAKLLLGLDGTHVNVPGIEMIPVVALRIVPASSNGYLNVDGEVIPWGPVQAHILPRRGNIMTR</sequence>
<reference evidence="10" key="1">
    <citation type="journal article" date="2021" name="Sci. Adv.">
        <title>The American lobster genome reveals insights on longevity, neural, and immune adaptations.</title>
        <authorList>
            <person name="Polinski J.M."/>
            <person name="Zimin A.V."/>
            <person name="Clark K.F."/>
            <person name="Kohn A.B."/>
            <person name="Sadowski N."/>
            <person name="Timp W."/>
            <person name="Ptitsyn A."/>
            <person name="Khanna P."/>
            <person name="Romanova D.Y."/>
            <person name="Williams P."/>
            <person name="Greenwood S.J."/>
            <person name="Moroz L.L."/>
            <person name="Walt D.R."/>
            <person name="Bodnar A.G."/>
        </authorList>
    </citation>
    <scope>NUCLEOTIDE SEQUENCE</scope>
    <source>
        <tissue evidence="10">Heart &amp; testis</tissue>
    </source>
</reference>
<dbReference type="GO" id="GO:0016020">
    <property type="term" value="C:membrane"/>
    <property type="evidence" value="ECO:0007669"/>
    <property type="project" value="TreeGrafter"/>
</dbReference>
<keyword evidence="11" id="KW-1185">Reference proteome</keyword>
<evidence type="ECO:0000256" key="7">
    <source>
        <dbReference type="ARBA" id="ARBA00044037"/>
    </source>
</evidence>
<dbReference type="PROSITE" id="PS50146">
    <property type="entry name" value="DAGK"/>
    <property type="match status" value="1"/>
</dbReference>